<dbReference type="RefSeq" id="WP_258791232.1">
    <property type="nucleotide sequence ID" value="NZ_JANUGQ010000072.1"/>
</dbReference>
<organism evidence="2 3">
    <name type="scientific">Streptomyces pyxinae</name>
    <dbReference type="NCBI Taxonomy" id="2970734"/>
    <lineage>
        <taxon>Bacteria</taxon>
        <taxon>Bacillati</taxon>
        <taxon>Actinomycetota</taxon>
        <taxon>Actinomycetes</taxon>
        <taxon>Kitasatosporales</taxon>
        <taxon>Streptomycetaceae</taxon>
        <taxon>Streptomyces</taxon>
    </lineage>
</organism>
<protein>
    <submittedName>
        <fullName evidence="2">AMP-binding protein</fullName>
    </submittedName>
</protein>
<name>A0ABT2CR40_9ACTN</name>
<dbReference type="InterPro" id="IPR025110">
    <property type="entry name" value="AMP-bd_C"/>
</dbReference>
<proteinExistence type="predicted"/>
<dbReference type="EMBL" id="JANUGQ010000072">
    <property type="protein sequence ID" value="MCS0639910.1"/>
    <property type="molecule type" value="Genomic_DNA"/>
</dbReference>
<gene>
    <name evidence="2" type="ORF">NX801_30625</name>
</gene>
<dbReference type="Gene3D" id="3.30.300.30">
    <property type="match status" value="1"/>
</dbReference>
<dbReference type="Pfam" id="PF13193">
    <property type="entry name" value="AMP-binding_C"/>
    <property type="match status" value="1"/>
</dbReference>
<dbReference type="PANTHER" id="PTHR45527:SF1">
    <property type="entry name" value="FATTY ACID SYNTHASE"/>
    <property type="match status" value="1"/>
</dbReference>
<accession>A0ABT2CR40</accession>
<evidence type="ECO:0000259" key="1">
    <source>
        <dbReference type="Pfam" id="PF13193"/>
    </source>
</evidence>
<dbReference type="InterPro" id="IPR045851">
    <property type="entry name" value="AMP-bd_C_sf"/>
</dbReference>
<dbReference type="Gene3D" id="2.30.38.10">
    <property type="entry name" value="Luciferase, Domain 3"/>
    <property type="match status" value="1"/>
</dbReference>
<dbReference type="PANTHER" id="PTHR45527">
    <property type="entry name" value="NONRIBOSOMAL PEPTIDE SYNTHETASE"/>
    <property type="match status" value="1"/>
</dbReference>
<keyword evidence="3" id="KW-1185">Reference proteome</keyword>
<feature type="domain" description="AMP-binding enzyme C-terminal" evidence="1">
    <location>
        <begin position="56"/>
        <end position="137"/>
    </location>
</feature>
<evidence type="ECO:0000313" key="3">
    <source>
        <dbReference type="Proteomes" id="UP001431313"/>
    </source>
</evidence>
<dbReference type="SUPFAM" id="SSF56801">
    <property type="entry name" value="Acetyl-CoA synthetase-like"/>
    <property type="match status" value="1"/>
</dbReference>
<feature type="non-terminal residue" evidence="2">
    <location>
        <position position="153"/>
    </location>
</feature>
<dbReference type="Proteomes" id="UP001431313">
    <property type="component" value="Unassembled WGS sequence"/>
</dbReference>
<reference evidence="2" key="1">
    <citation type="submission" date="2022-08" db="EMBL/GenBank/DDBJ databases">
        <authorList>
            <person name="Somphong A."/>
            <person name="Phongsopitanun W."/>
        </authorList>
    </citation>
    <scope>NUCLEOTIDE SEQUENCE</scope>
    <source>
        <strain evidence="2">LP05-1</strain>
    </source>
</reference>
<comment type="caution">
    <text evidence="2">The sequence shown here is derived from an EMBL/GenBank/DDBJ whole genome shotgun (WGS) entry which is preliminary data.</text>
</comment>
<feature type="non-terminal residue" evidence="2">
    <location>
        <position position="1"/>
    </location>
</feature>
<evidence type="ECO:0000313" key="2">
    <source>
        <dbReference type="EMBL" id="MCS0639910.1"/>
    </source>
</evidence>
<sequence>PVQTAERFVPDPFGPPGSRMYRTGDLVRMDTDGNLIYLGRTDHQVKIRGHRVEPGEVEAVLLSHPAVRQATVVAHRGQGGGDGDDRRLVAYAVPAGEGTAAVTGEELRAYAGERLPEYMVPVATMVLDRLPLTANGKLDRAALPEPEFIARAA</sequence>